<dbReference type="OrthoDB" id="9812818at2"/>
<reference evidence="2 3" key="1">
    <citation type="submission" date="2015-01" db="EMBL/GenBank/DDBJ databases">
        <title>Draft genome sequences of the supercritical CO2 tolerant bacteria Bacillus subterraneus MITOT1 and Bacillus cereus MIT0214.</title>
        <authorList>
            <person name="Peet K.C."/>
            <person name="Thompson J.R."/>
        </authorList>
    </citation>
    <scope>NUCLEOTIDE SEQUENCE [LARGE SCALE GENOMIC DNA]</scope>
    <source>
        <strain evidence="2 3">MITOT1</strain>
    </source>
</reference>
<evidence type="ECO:0000256" key="1">
    <source>
        <dbReference type="HAMAP-Rule" id="MF_01851"/>
    </source>
</evidence>
<gene>
    <name evidence="2" type="ORF">UB32_14910</name>
</gene>
<comment type="caution">
    <text evidence="2">The sequence shown here is derived from an EMBL/GenBank/DDBJ whole genome shotgun (WGS) entry which is preliminary data.</text>
</comment>
<dbReference type="Proteomes" id="UP000032512">
    <property type="component" value="Unassembled WGS sequence"/>
</dbReference>
<keyword evidence="3" id="KW-1185">Reference proteome</keyword>
<name>A0A0D6Z868_9BACI</name>
<comment type="similarity">
    <text evidence="1">Belongs to the UPF0637 family.</text>
</comment>
<dbReference type="Pfam" id="PF06335">
    <property type="entry name" value="DUF1054"/>
    <property type="match status" value="1"/>
</dbReference>
<proteinExistence type="inferred from homology"/>
<protein>
    <recommendedName>
        <fullName evidence="1">UPF0637 protein UB32_14910</fullName>
    </recommendedName>
</protein>
<sequence length="206" mass="23765">MTFQGFEQADFDVFQIDGLDERMEALKSQIRPKLDQLGQHFGPTLSTMAGEEMHVHVAKHARRTKNPPKDTWVAFSSNPRGYKMQPHFQIGLWETHVFVWFAVIYEAPAKAAIGKKLEQDLESIFTRTPNNFFWSSDHMKPEAIQHSELSKEELLSMFKRLQTVKKAEILCGLTIPREEAIKLSGKELLSKIEFVFKETLPLYKIA</sequence>
<evidence type="ECO:0000313" key="2">
    <source>
        <dbReference type="EMBL" id="KIY21221.1"/>
    </source>
</evidence>
<dbReference type="PATRIC" id="fig|285983.3.peg.1908"/>
<evidence type="ECO:0000313" key="3">
    <source>
        <dbReference type="Proteomes" id="UP000032512"/>
    </source>
</evidence>
<dbReference type="AlphaFoldDB" id="A0A0D6Z868"/>
<dbReference type="RefSeq" id="WP_044395027.1">
    <property type="nucleotide sequence ID" value="NZ_JXIQ01000118.1"/>
</dbReference>
<dbReference type="InterPro" id="IPR053707">
    <property type="entry name" value="UPF0637_domain_sf"/>
</dbReference>
<dbReference type="PIRSF" id="PIRSF021332">
    <property type="entry name" value="DUF1054"/>
    <property type="match status" value="1"/>
</dbReference>
<dbReference type="InterPro" id="IPR009403">
    <property type="entry name" value="UPF0637"/>
</dbReference>
<dbReference type="SUPFAM" id="SSF142913">
    <property type="entry name" value="YktB/PF0168-like"/>
    <property type="match status" value="1"/>
</dbReference>
<dbReference type="HAMAP" id="MF_01851">
    <property type="entry name" value="UPF0637"/>
    <property type="match status" value="1"/>
</dbReference>
<organism evidence="2 3">
    <name type="scientific">Mesobacillus subterraneus</name>
    <dbReference type="NCBI Taxonomy" id="285983"/>
    <lineage>
        <taxon>Bacteria</taxon>
        <taxon>Bacillati</taxon>
        <taxon>Bacillota</taxon>
        <taxon>Bacilli</taxon>
        <taxon>Bacillales</taxon>
        <taxon>Bacillaceae</taxon>
        <taxon>Mesobacillus</taxon>
    </lineage>
</organism>
<dbReference type="EMBL" id="JXIQ01000118">
    <property type="protein sequence ID" value="KIY21221.1"/>
    <property type="molecule type" value="Genomic_DNA"/>
</dbReference>
<accession>A0A0D6Z868</accession>
<dbReference type="Gene3D" id="3.30.930.20">
    <property type="entry name" value="Protein of unknown function DUF1054"/>
    <property type="match status" value="1"/>
</dbReference>